<gene>
    <name evidence="6" type="ORF">GCM10023175_55860</name>
</gene>
<accession>A0ABP8S1N5</accession>
<dbReference type="InterPro" id="IPR022830">
    <property type="entry name" value="Indigdn_synthA-like"/>
</dbReference>
<sequence length="302" mass="30328">MTGRLVIADEVRAALADGLGVVALESSPVAHSGPPLGGVEIAAETEGAVREAGAVPATVAVLDGVLRVGLGSADLVRLAEAGAAAAKVGPRDLPACLASMGLGATTIGGTLTIAGLAGIRFTAASGLGGVHRGFADHLDISADITEVARTPVLVVASGVKSILNVPATAELLETLSVPVLGWRTDTLPVYYTGKGGPAVSTRVETVEEVAEIVHHHWNTLARAGGVLLGLPPSQDLDDVESLIGDALVAADADGVTGPAITPYVMSRVHRASGGRTAEAGRRLMIENSRLAGAVAAAHARAW</sequence>
<evidence type="ECO:0000313" key="6">
    <source>
        <dbReference type="EMBL" id="GAA4555509.1"/>
    </source>
</evidence>
<dbReference type="PANTHER" id="PTHR42909:SF1">
    <property type="entry name" value="CARBOHYDRATE KINASE PFKB DOMAIN-CONTAINING PROTEIN"/>
    <property type="match status" value="1"/>
</dbReference>
<keyword evidence="3" id="KW-0464">Manganese</keyword>
<dbReference type="GO" id="GO:0016798">
    <property type="term" value="F:hydrolase activity, acting on glycosyl bonds"/>
    <property type="evidence" value="ECO:0007669"/>
    <property type="project" value="UniProtKB-KW"/>
</dbReference>
<keyword evidence="5 6" id="KW-0326">Glycosidase</keyword>
<evidence type="ECO:0000313" key="7">
    <source>
        <dbReference type="Proteomes" id="UP001501598"/>
    </source>
</evidence>
<comment type="caution">
    <text evidence="6">The sequence shown here is derived from an EMBL/GenBank/DDBJ whole genome shotgun (WGS) entry which is preliminary data.</text>
</comment>
<dbReference type="EMBL" id="BAABGT010000093">
    <property type="protein sequence ID" value="GAA4555509.1"/>
    <property type="molecule type" value="Genomic_DNA"/>
</dbReference>
<dbReference type="InterPro" id="IPR007342">
    <property type="entry name" value="PsuG"/>
</dbReference>
<evidence type="ECO:0000256" key="5">
    <source>
        <dbReference type="ARBA" id="ARBA00023295"/>
    </source>
</evidence>
<evidence type="ECO:0000256" key="2">
    <source>
        <dbReference type="ARBA" id="ARBA00022801"/>
    </source>
</evidence>
<keyword evidence="1" id="KW-0479">Metal-binding</keyword>
<evidence type="ECO:0000256" key="4">
    <source>
        <dbReference type="ARBA" id="ARBA00023239"/>
    </source>
</evidence>
<keyword evidence="2" id="KW-0378">Hydrolase</keyword>
<dbReference type="PANTHER" id="PTHR42909">
    <property type="entry name" value="ZGC:136858"/>
    <property type="match status" value="1"/>
</dbReference>
<reference evidence="7" key="1">
    <citation type="journal article" date="2019" name="Int. J. Syst. Evol. Microbiol.">
        <title>The Global Catalogue of Microorganisms (GCM) 10K type strain sequencing project: providing services to taxonomists for standard genome sequencing and annotation.</title>
        <authorList>
            <consortium name="The Broad Institute Genomics Platform"/>
            <consortium name="The Broad Institute Genome Sequencing Center for Infectious Disease"/>
            <person name="Wu L."/>
            <person name="Ma J."/>
        </authorList>
    </citation>
    <scope>NUCLEOTIDE SEQUENCE [LARGE SCALE GENOMIC DNA]</scope>
    <source>
        <strain evidence="7">JCM 17906</strain>
    </source>
</reference>
<keyword evidence="7" id="KW-1185">Reference proteome</keyword>
<dbReference type="RefSeq" id="WP_345424961.1">
    <property type="nucleotide sequence ID" value="NZ_BAABGT010000093.1"/>
</dbReference>
<keyword evidence="4" id="KW-0456">Lyase</keyword>
<organism evidence="6 7">
    <name type="scientific">Pseudonocardia xishanensis</name>
    <dbReference type="NCBI Taxonomy" id="630995"/>
    <lineage>
        <taxon>Bacteria</taxon>
        <taxon>Bacillati</taxon>
        <taxon>Actinomycetota</taxon>
        <taxon>Actinomycetes</taxon>
        <taxon>Pseudonocardiales</taxon>
        <taxon>Pseudonocardiaceae</taxon>
        <taxon>Pseudonocardia</taxon>
    </lineage>
</organism>
<dbReference type="SUPFAM" id="SSF110581">
    <property type="entry name" value="Indigoidine synthase A-like"/>
    <property type="match status" value="1"/>
</dbReference>
<evidence type="ECO:0000256" key="3">
    <source>
        <dbReference type="ARBA" id="ARBA00023211"/>
    </source>
</evidence>
<evidence type="ECO:0000256" key="1">
    <source>
        <dbReference type="ARBA" id="ARBA00022723"/>
    </source>
</evidence>
<dbReference type="Gene3D" id="3.40.1790.10">
    <property type="entry name" value="Indigoidine synthase domain"/>
    <property type="match status" value="1"/>
</dbReference>
<dbReference type="Proteomes" id="UP001501598">
    <property type="component" value="Unassembled WGS sequence"/>
</dbReference>
<name>A0ABP8S1N5_9PSEU</name>
<proteinExistence type="predicted"/>
<dbReference type="Pfam" id="PF04227">
    <property type="entry name" value="Indigoidine_A"/>
    <property type="match status" value="1"/>
</dbReference>
<protein>
    <submittedName>
        <fullName evidence="6">Pseudouridine-5'-phosphate glycosidase</fullName>
    </submittedName>
</protein>